<dbReference type="Gene3D" id="3.30.70.120">
    <property type="match status" value="1"/>
</dbReference>
<protein>
    <recommendedName>
        <fullName evidence="3">NGG1p interacting factor NIF3</fullName>
    </recommendedName>
</protein>
<sequence length="106" mass="11807">MKKIIFFVPVEDAESVKEAVFNAGAGKIGDYDRCCFETQGTGQFRPLAGANPHLGSHGELEKVNELKVELVCDDKFAKQSIQALLDAHPYEEVAFEVYDILDWTTL</sequence>
<dbReference type="PANTHER" id="PTHR41774:SF1">
    <property type="entry name" value="NGG1P INTERACTING FACTOR NIF3"/>
    <property type="match status" value="1"/>
</dbReference>
<evidence type="ECO:0000313" key="2">
    <source>
        <dbReference type="Proteomes" id="UP000031670"/>
    </source>
</evidence>
<name>A0A0B8PBJ3_9VIBR</name>
<dbReference type="Proteomes" id="UP000031670">
    <property type="component" value="Unassembled WGS sequence"/>
</dbReference>
<proteinExistence type="predicted"/>
<reference evidence="1 2" key="1">
    <citation type="submission" date="2015-01" db="EMBL/GenBank/DDBJ databases">
        <title>Vibrio sp. C5 JCM 19232 whole genome shotgun sequence.</title>
        <authorList>
            <person name="Sawabe T."/>
            <person name="Meirelles P."/>
            <person name="Feng G."/>
            <person name="Sayaka M."/>
            <person name="Hattori M."/>
            <person name="Ohkuma M."/>
        </authorList>
    </citation>
    <scope>NUCLEOTIDE SEQUENCE [LARGE SCALE GENOMIC DNA]</scope>
    <source>
        <strain evidence="1 2">JCM19232</strain>
    </source>
</reference>
<dbReference type="PANTHER" id="PTHR41774">
    <property type="match status" value="1"/>
</dbReference>
<dbReference type="AlphaFoldDB" id="A0A0B8PBJ3"/>
<evidence type="ECO:0000313" key="1">
    <source>
        <dbReference type="EMBL" id="GAM64165.1"/>
    </source>
</evidence>
<gene>
    <name evidence="1" type="ORF">JCM19232_3441</name>
</gene>
<dbReference type="FunFam" id="3.30.70.120:FF:000006">
    <property type="entry name" value="GTP cyclohydrolase 1 type 2 homolog"/>
    <property type="match status" value="1"/>
</dbReference>
<reference evidence="1 2" key="2">
    <citation type="submission" date="2015-01" db="EMBL/GenBank/DDBJ databases">
        <authorList>
            <consortium name="NBRP consortium"/>
            <person name="Sawabe T."/>
            <person name="Meirelles P."/>
            <person name="Feng G."/>
            <person name="Sayaka M."/>
            <person name="Hattori M."/>
            <person name="Ohkuma M."/>
        </authorList>
    </citation>
    <scope>NUCLEOTIDE SEQUENCE [LARGE SCALE GENOMIC DNA]</scope>
    <source>
        <strain evidence="1 2">JCM19232</strain>
    </source>
</reference>
<dbReference type="EMBL" id="BBSA01000011">
    <property type="protein sequence ID" value="GAM64165.1"/>
    <property type="molecule type" value="Genomic_DNA"/>
</dbReference>
<accession>A0A0B8PBJ3</accession>
<dbReference type="SUPFAM" id="SSF102705">
    <property type="entry name" value="NIF3 (NGG1p interacting factor 3)-like"/>
    <property type="match status" value="1"/>
</dbReference>
<organism evidence="1 2">
    <name type="scientific">Vibrio ishigakensis</name>
    <dbReference type="NCBI Taxonomy" id="1481914"/>
    <lineage>
        <taxon>Bacteria</taxon>
        <taxon>Pseudomonadati</taxon>
        <taxon>Pseudomonadota</taxon>
        <taxon>Gammaproteobacteria</taxon>
        <taxon>Vibrionales</taxon>
        <taxon>Vibrionaceae</taxon>
        <taxon>Vibrio</taxon>
    </lineage>
</organism>
<evidence type="ECO:0008006" key="3">
    <source>
        <dbReference type="Google" id="ProtNLM"/>
    </source>
</evidence>
<comment type="caution">
    <text evidence="1">The sequence shown here is derived from an EMBL/GenBank/DDBJ whole genome shotgun (WGS) entry which is preliminary data.</text>
</comment>
<dbReference type="InterPro" id="IPR015867">
    <property type="entry name" value="N-reg_PII/ATP_PRibTrfase_C"/>
</dbReference>
<dbReference type="InterPro" id="IPR036069">
    <property type="entry name" value="DUF34/NIF3_sf"/>
</dbReference>